<dbReference type="CDD" id="cd11019">
    <property type="entry name" value="OsENODL1_like"/>
    <property type="match status" value="1"/>
</dbReference>
<evidence type="ECO:0000313" key="14">
    <source>
        <dbReference type="Proteomes" id="UP000245207"/>
    </source>
</evidence>
<dbReference type="InterPro" id="IPR003245">
    <property type="entry name" value="Phytocyanin_dom"/>
</dbReference>
<evidence type="ECO:0000313" key="13">
    <source>
        <dbReference type="EMBL" id="PWA71786.1"/>
    </source>
</evidence>
<dbReference type="SUPFAM" id="SSF49503">
    <property type="entry name" value="Cupredoxins"/>
    <property type="match status" value="1"/>
</dbReference>
<dbReference type="PROSITE" id="PS51485">
    <property type="entry name" value="PHYTOCYANIN"/>
    <property type="match status" value="1"/>
</dbReference>
<dbReference type="Pfam" id="PF02298">
    <property type="entry name" value="Cu_bind_like"/>
    <property type="match status" value="1"/>
</dbReference>
<keyword evidence="3" id="KW-0336">GPI-anchor</keyword>
<dbReference type="GO" id="GO:0005886">
    <property type="term" value="C:plasma membrane"/>
    <property type="evidence" value="ECO:0007669"/>
    <property type="project" value="UniProtKB-SubCell"/>
</dbReference>
<evidence type="ECO:0000256" key="4">
    <source>
        <dbReference type="ARBA" id="ARBA00022729"/>
    </source>
</evidence>
<feature type="chain" id="PRO_5015445863" evidence="11">
    <location>
        <begin position="24"/>
        <end position="278"/>
    </location>
</feature>
<dbReference type="FunFam" id="2.60.40.420:FF:000010">
    <property type="entry name" value="Early nodulin-like protein 1"/>
    <property type="match status" value="1"/>
</dbReference>
<keyword evidence="8" id="KW-0449">Lipoprotein</keyword>
<evidence type="ECO:0000256" key="9">
    <source>
        <dbReference type="ARBA" id="ARBA00035011"/>
    </source>
</evidence>
<evidence type="ECO:0000256" key="3">
    <source>
        <dbReference type="ARBA" id="ARBA00022622"/>
    </source>
</evidence>
<dbReference type="Proteomes" id="UP000245207">
    <property type="component" value="Unassembled WGS sequence"/>
</dbReference>
<feature type="compositionally biased region" description="Pro residues" evidence="10">
    <location>
        <begin position="138"/>
        <end position="201"/>
    </location>
</feature>
<dbReference type="InterPro" id="IPR008972">
    <property type="entry name" value="Cupredoxin"/>
</dbReference>
<keyword evidence="2" id="KW-1003">Cell membrane</keyword>
<gene>
    <name evidence="13" type="ORF">CTI12_AA277320</name>
</gene>
<dbReference type="PRINTS" id="PR01217">
    <property type="entry name" value="PRICHEXTENSN"/>
</dbReference>
<comment type="subcellular location">
    <subcellularLocation>
        <location evidence="1">Cell membrane</location>
        <topology evidence="1">Lipid-anchor</topology>
        <topology evidence="1">GPI-anchor</topology>
    </subcellularLocation>
</comment>
<feature type="region of interest" description="Disordered" evidence="10">
    <location>
        <begin position="125"/>
        <end position="201"/>
    </location>
</feature>
<evidence type="ECO:0000256" key="11">
    <source>
        <dbReference type="SAM" id="SignalP"/>
    </source>
</evidence>
<keyword evidence="7" id="KW-0325">Glycoprotein</keyword>
<evidence type="ECO:0000256" key="6">
    <source>
        <dbReference type="ARBA" id="ARBA00023157"/>
    </source>
</evidence>
<dbReference type="PANTHER" id="PTHR33021:SF449">
    <property type="entry name" value="EARLY NODULIN-LIKE PROTEIN 2"/>
    <property type="match status" value="1"/>
</dbReference>
<keyword evidence="6" id="KW-1015">Disulfide bond</keyword>
<evidence type="ECO:0000256" key="10">
    <source>
        <dbReference type="SAM" id="MobiDB-lite"/>
    </source>
</evidence>
<dbReference type="GO" id="GO:0009055">
    <property type="term" value="F:electron transfer activity"/>
    <property type="evidence" value="ECO:0007669"/>
    <property type="project" value="InterPro"/>
</dbReference>
<dbReference type="EMBL" id="PKPP01003022">
    <property type="protein sequence ID" value="PWA71786.1"/>
    <property type="molecule type" value="Genomic_DNA"/>
</dbReference>
<dbReference type="InterPro" id="IPR039391">
    <property type="entry name" value="Phytocyanin-like"/>
</dbReference>
<accession>A0A2U1NE64</accession>
<dbReference type="OrthoDB" id="2015640at2759"/>
<feature type="region of interest" description="Disordered" evidence="10">
    <location>
        <begin position="244"/>
        <end position="278"/>
    </location>
</feature>
<keyword evidence="5" id="KW-0472">Membrane</keyword>
<dbReference type="STRING" id="35608.A0A2U1NE64"/>
<dbReference type="Gene3D" id="2.60.40.420">
    <property type="entry name" value="Cupredoxins - blue copper proteins"/>
    <property type="match status" value="1"/>
</dbReference>
<sequence length="278" mass="30524">MALHKLSLCFLMFFVTLICCTHARTFEVGGKDGWTTNPSENYNSWAGRLRFLINDTLHFKYNGAVDSVLVVNKGDYDGCNTNNPITKLDGGDSTFKLDRSGPFYFISGNKSNCDQGQKMTVVVLTPRNRSPPGGGATPPSPAATPPSPAMTPPPGAATPPAMPPSSAMTPPPGAATPPSPVAMPPSPAMTPPSPTTSPPPPPVPYFRLPRIVPCFITIWNTYYDSSRECPCYDSRVIPWSRRRSGWSRRRGRGSRRRRRGSRSRGRWSRWSRGAITRR</sequence>
<evidence type="ECO:0000256" key="8">
    <source>
        <dbReference type="ARBA" id="ARBA00023288"/>
    </source>
</evidence>
<reference evidence="13 14" key="1">
    <citation type="journal article" date="2018" name="Mol. Plant">
        <title>The genome of Artemisia annua provides insight into the evolution of Asteraceae family and artemisinin biosynthesis.</title>
        <authorList>
            <person name="Shen Q."/>
            <person name="Zhang L."/>
            <person name="Liao Z."/>
            <person name="Wang S."/>
            <person name="Yan T."/>
            <person name="Shi P."/>
            <person name="Liu M."/>
            <person name="Fu X."/>
            <person name="Pan Q."/>
            <person name="Wang Y."/>
            <person name="Lv Z."/>
            <person name="Lu X."/>
            <person name="Zhang F."/>
            <person name="Jiang W."/>
            <person name="Ma Y."/>
            <person name="Chen M."/>
            <person name="Hao X."/>
            <person name="Li L."/>
            <person name="Tang Y."/>
            <person name="Lv G."/>
            <person name="Zhou Y."/>
            <person name="Sun X."/>
            <person name="Brodelius P.E."/>
            <person name="Rose J.K.C."/>
            <person name="Tang K."/>
        </authorList>
    </citation>
    <scope>NUCLEOTIDE SEQUENCE [LARGE SCALE GENOMIC DNA]</scope>
    <source>
        <strain evidence="14">cv. Huhao1</strain>
        <tissue evidence="13">Leaf</tissue>
    </source>
</reference>
<protein>
    <submittedName>
        <fullName evidence="13">Cupredoxin</fullName>
    </submittedName>
</protein>
<evidence type="ECO:0000256" key="1">
    <source>
        <dbReference type="ARBA" id="ARBA00004609"/>
    </source>
</evidence>
<keyword evidence="14" id="KW-1185">Reference proteome</keyword>
<evidence type="ECO:0000256" key="2">
    <source>
        <dbReference type="ARBA" id="ARBA00022475"/>
    </source>
</evidence>
<dbReference type="GO" id="GO:0098552">
    <property type="term" value="C:side of membrane"/>
    <property type="evidence" value="ECO:0007669"/>
    <property type="project" value="UniProtKB-KW"/>
</dbReference>
<dbReference type="AlphaFoldDB" id="A0A2U1NE64"/>
<proteinExistence type="inferred from homology"/>
<dbReference type="PANTHER" id="PTHR33021">
    <property type="entry name" value="BLUE COPPER PROTEIN"/>
    <property type="match status" value="1"/>
</dbReference>
<comment type="similarity">
    <text evidence="9">Belongs to the early nodulin-like (ENODL) family.</text>
</comment>
<name>A0A2U1NE64_ARTAN</name>
<feature type="signal peptide" evidence="11">
    <location>
        <begin position="1"/>
        <end position="23"/>
    </location>
</feature>
<evidence type="ECO:0000256" key="5">
    <source>
        <dbReference type="ARBA" id="ARBA00023136"/>
    </source>
</evidence>
<comment type="caution">
    <text evidence="13">The sequence shown here is derived from an EMBL/GenBank/DDBJ whole genome shotgun (WGS) entry which is preliminary data.</text>
</comment>
<feature type="domain" description="Phytocyanin" evidence="12">
    <location>
        <begin position="24"/>
        <end position="125"/>
    </location>
</feature>
<dbReference type="InterPro" id="IPR041846">
    <property type="entry name" value="ENL_dom"/>
</dbReference>
<evidence type="ECO:0000256" key="7">
    <source>
        <dbReference type="ARBA" id="ARBA00023180"/>
    </source>
</evidence>
<organism evidence="13 14">
    <name type="scientific">Artemisia annua</name>
    <name type="common">Sweet wormwood</name>
    <dbReference type="NCBI Taxonomy" id="35608"/>
    <lineage>
        <taxon>Eukaryota</taxon>
        <taxon>Viridiplantae</taxon>
        <taxon>Streptophyta</taxon>
        <taxon>Embryophyta</taxon>
        <taxon>Tracheophyta</taxon>
        <taxon>Spermatophyta</taxon>
        <taxon>Magnoliopsida</taxon>
        <taxon>eudicotyledons</taxon>
        <taxon>Gunneridae</taxon>
        <taxon>Pentapetalae</taxon>
        <taxon>asterids</taxon>
        <taxon>campanulids</taxon>
        <taxon>Asterales</taxon>
        <taxon>Asteraceae</taxon>
        <taxon>Asteroideae</taxon>
        <taxon>Anthemideae</taxon>
        <taxon>Artemisiinae</taxon>
        <taxon>Artemisia</taxon>
    </lineage>
</organism>
<keyword evidence="4 11" id="KW-0732">Signal</keyword>
<evidence type="ECO:0000259" key="12">
    <source>
        <dbReference type="PROSITE" id="PS51485"/>
    </source>
</evidence>